<dbReference type="InterPro" id="IPR036890">
    <property type="entry name" value="HATPase_C_sf"/>
</dbReference>
<dbReference type="EC" id="2.7.13.3" evidence="3"/>
<evidence type="ECO:0000259" key="12">
    <source>
        <dbReference type="PROSITE" id="PS50109"/>
    </source>
</evidence>
<feature type="domain" description="PAS" evidence="13">
    <location>
        <begin position="562"/>
        <end position="605"/>
    </location>
</feature>
<dbReference type="PANTHER" id="PTHR43711:SF31">
    <property type="entry name" value="HISTIDINE KINASE"/>
    <property type="match status" value="1"/>
</dbReference>
<dbReference type="Pfam" id="PF02518">
    <property type="entry name" value="HATPase_c"/>
    <property type="match status" value="1"/>
</dbReference>
<feature type="domain" description="PAC" evidence="14">
    <location>
        <begin position="81"/>
        <end position="131"/>
    </location>
</feature>
<evidence type="ECO:0000313" key="15">
    <source>
        <dbReference type="EMBL" id="PKQ60546.1"/>
    </source>
</evidence>
<dbReference type="NCBIfam" id="TIGR00229">
    <property type="entry name" value="sensory_box"/>
    <property type="match status" value="2"/>
</dbReference>
<accession>A0A2N3HR65</accession>
<dbReference type="Pfam" id="PF00512">
    <property type="entry name" value="HisKA"/>
    <property type="match status" value="1"/>
</dbReference>
<keyword evidence="10" id="KW-0902">Two-component regulatory system</keyword>
<organism evidence="15 16">
    <name type="scientific">Labilibaculum filiforme</name>
    <dbReference type="NCBI Taxonomy" id="1940526"/>
    <lineage>
        <taxon>Bacteria</taxon>
        <taxon>Pseudomonadati</taxon>
        <taxon>Bacteroidota</taxon>
        <taxon>Bacteroidia</taxon>
        <taxon>Marinilabiliales</taxon>
        <taxon>Marinifilaceae</taxon>
        <taxon>Labilibaculum</taxon>
    </lineage>
</organism>
<keyword evidence="6" id="KW-0808">Transferase</keyword>
<evidence type="ECO:0000256" key="4">
    <source>
        <dbReference type="ARBA" id="ARBA00022475"/>
    </source>
</evidence>
<evidence type="ECO:0000256" key="8">
    <source>
        <dbReference type="ARBA" id="ARBA00022777"/>
    </source>
</evidence>
<dbReference type="PROSITE" id="PS50113">
    <property type="entry name" value="PAC"/>
    <property type="match status" value="3"/>
</dbReference>
<proteinExistence type="predicted"/>
<dbReference type="InterPro" id="IPR050736">
    <property type="entry name" value="Sensor_HK_Regulatory"/>
</dbReference>
<dbReference type="InterPro" id="IPR036097">
    <property type="entry name" value="HisK_dim/P_sf"/>
</dbReference>
<evidence type="ECO:0000259" key="14">
    <source>
        <dbReference type="PROSITE" id="PS50113"/>
    </source>
</evidence>
<dbReference type="SMART" id="SM00086">
    <property type="entry name" value="PAC"/>
    <property type="match status" value="4"/>
</dbReference>
<dbReference type="Proteomes" id="UP000233535">
    <property type="component" value="Unassembled WGS sequence"/>
</dbReference>
<dbReference type="SUPFAM" id="SSF47384">
    <property type="entry name" value="Homodimeric domain of signal transducing histidine kinase"/>
    <property type="match status" value="1"/>
</dbReference>
<dbReference type="InterPro" id="IPR000700">
    <property type="entry name" value="PAS-assoc_C"/>
</dbReference>
<protein>
    <recommendedName>
        <fullName evidence="3">histidine kinase</fullName>
        <ecNumber evidence="3">2.7.13.3</ecNumber>
    </recommendedName>
</protein>
<dbReference type="GO" id="GO:0000155">
    <property type="term" value="F:phosphorelay sensor kinase activity"/>
    <property type="evidence" value="ECO:0007669"/>
    <property type="project" value="InterPro"/>
</dbReference>
<evidence type="ECO:0000256" key="9">
    <source>
        <dbReference type="ARBA" id="ARBA00022840"/>
    </source>
</evidence>
<dbReference type="CDD" id="cd00130">
    <property type="entry name" value="PAS"/>
    <property type="match status" value="2"/>
</dbReference>
<keyword evidence="16" id="KW-1185">Reference proteome</keyword>
<dbReference type="Gene3D" id="3.30.450.20">
    <property type="entry name" value="PAS domain"/>
    <property type="match status" value="4"/>
</dbReference>
<comment type="subcellular location">
    <subcellularLocation>
        <location evidence="2">Cell membrane</location>
    </subcellularLocation>
</comment>
<dbReference type="PROSITE" id="PS50109">
    <property type="entry name" value="HIS_KIN"/>
    <property type="match status" value="1"/>
</dbReference>
<dbReference type="InterPro" id="IPR029016">
    <property type="entry name" value="GAF-like_dom_sf"/>
</dbReference>
<dbReference type="InterPro" id="IPR003594">
    <property type="entry name" value="HATPase_dom"/>
</dbReference>
<dbReference type="InterPro" id="IPR005467">
    <property type="entry name" value="His_kinase_dom"/>
</dbReference>
<evidence type="ECO:0000259" key="13">
    <source>
        <dbReference type="PROSITE" id="PS50112"/>
    </source>
</evidence>
<dbReference type="CDD" id="cd16922">
    <property type="entry name" value="HATPase_EvgS-ArcB-TorS-like"/>
    <property type="match status" value="1"/>
</dbReference>
<keyword evidence="4" id="KW-1003">Cell membrane</keyword>
<dbReference type="InterPro" id="IPR004358">
    <property type="entry name" value="Sig_transdc_His_kin-like_C"/>
</dbReference>
<feature type="domain" description="Histidine kinase" evidence="12">
    <location>
        <begin position="708"/>
        <end position="926"/>
    </location>
</feature>
<dbReference type="SMART" id="SM00388">
    <property type="entry name" value="HisKA"/>
    <property type="match status" value="1"/>
</dbReference>
<keyword evidence="9" id="KW-0067">ATP-binding</keyword>
<dbReference type="FunFam" id="3.30.565.10:FF:000023">
    <property type="entry name" value="PAS domain-containing sensor histidine kinase"/>
    <property type="match status" value="1"/>
</dbReference>
<evidence type="ECO:0000256" key="6">
    <source>
        <dbReference type="ARBA" id="ARBA00022679"/>
    </source>
</evidence>
<dbReference type="GO" id="GO:0005524">
    <property type="term" value="F:ATP binding"/>
    <property type="evidence" value="ECO:0007669"/>
    <property type="project" value="UniProtKB-KW"/>
</dbReference>
<evidence type="ECO:0000256" key="7">
    <source>
        <dbReference type="ARBA" id="ARBA00022741"/>
    </source>
</evidence>
<keyword evidence="8" id="KW-0418">Kinase</keyword>
<evidence type="ECO:0000256" key="1">
    <source>
        <dbReference type="ARBA" id="ARBA00000085"/>
    </source>
</evidence>
<evidence type="ECO:0000313" key="16">
    <source>
        <dbReference type="Proteomes" id="UP000233535"/>
    </source>
</evidence>
<dbReference type="SUPFAM" id="SSF55874">
    <property type="entry name" value="ATPase domain of HSP90 chaperone/DNA topoisomerase II/histidine kinase"/>
    <property type="match status" value="1"/>
</dbReference>
<dbReference type="Gene3D" id="3.30.565.10">
    <property type="entry name" value="Histidine kinase-like ATPase, C-terminal domain"/>
    <property type="match status" value="1"/>
</dbReference>
<evidence type="ECO:0000256" key="10">
    <source>
        <dbReference type="ARBA" id="ARBA00023012"/>
    </source>
</evidence>
<dbReference type="Pfam" id="PF13188">
    <property type="entry name" value="PAS_8"/>
    <property type="match status" value="1"/>
</dbReference>
<dbReference type="SUPFAM" id="SSF55781">
    <property type="entry name" value="GAF domain-like"/>
    <property type="match status" value="1"/>
</dbReference>
<dbReference type="EMBL" id="MVDD01000024">
    <property type="protein sequence ID" value="PKQ60546.1"/>
    <property type="molecule type" value="Genomic_DNA"/>
</dbReference>
<keyword evidence="5" id="KW-0597">Phosphoprotein</keyword>
<gene>
    <name evidence="15" type="ORF">BZG02_18960</name>
</gene>
<dbReference type="PANTHER" id="PTHR43711">
    <property type="entry name" value="TWO-COMPONENT HISTIDINE KINASE"/>
    <property type="match status" value="1"/>
</dbReference>
<feature type="domain" description="PAC" evidence="14">
    <location>
        <begin position="508"/>
        <end position="561"/>
    </location>
</feature>
<reference evidence="15 16" key="1">
    <citation type="journal article" date="2017" name="Front. Microbiol.">
        <title>Labilibaculum manganireducens gen. nov., sp. nov. and Labilibaculum filiforme sp. nov., Novel Bacteroidetes Isolated from Subsurface Sediments of the Baltic Sea.</title>
        <authorList>
            <person name="Vandieken V."/>
            <person name="Marshall I.P."/>
            <person name="Niemann H."/>
            <person name="Engelen B."/>
            <person name="Cypionka H."/>
        </authorList>
    </citation>
    <scope>NUCLEOTIDE SEQUENCE [LARGE SCALE GENOMIC DNA]</scope>
    <source>
        <strain evidence="15 16">59.16B</strain>
    </source>
</reference>
<evidence type="ECO:0000256" key="3">
    <source>
        <dbReference type="ARBA" id="ARBA00012438"/>
    </source>
</evidence>
<dbReference type="InterPro" id="IPR003661">
    <property type="entry name" value="HisK_dim/P_dom"/>
</dbReference>
<dbReference type="GO" id="GO:0005886">
    <property type="term" value="C:plasma membrane"/>
    <property type="evidence" value="ECO:0007669"/>
    <property type="project" value="UniProtKB-SubCell"/>
</dbReference>
<dbReference type="Gene3D" id="1.10.287.130">
    <property type="match status" value="1"/>
</dbReference>
<dbReference type="AlphaFoldDB" id="A0A2N3HR65"/>
<dbReference type="Gene3D" id="3.30.450.40">
    <property type="match status" value="1"/>
</dbReference>
<name>A0A2N3HR65_9BACT</name>
<keyword evidence="7" id="KW-0547">Nucleotide-binding</keyword>
<dbReference type="Pfam" id="PF13426">
    <property type="entry name" value="PAS_9"/>
    <property type="match status" value="2"/>
</dbReference>
<comment type="caution">
    <text evidence="15">The sequence shown here is derived from an EMBL/GenBank/DDBJ whole genome shotgun (WGS) entry which is preliminary data.</text>
</comment>
<dbReference type="SMART" id="SM00387">
    <property type="entry name" value="HATPase_c"/>
    <property type="match status" value="1"/>
</dbReference>
<dbReference type="InterPro" id="IPR000014">
    <property type="entry name" value="PAS"/>
</dbReference>
<dbReference type="InterPro" id="IPR001610">
    <property type="entry name" value="PAC"/>
</dbReference>
<dbReference type="SUPFAM" id="SSF55785">
    <property type="entry name" value="PYP-like sensor domain (PAS domain)"/>
    <property type="match status" value="4"/>
</dbReference>
<feature type="domain" description="PAC" evidence="14">
    <location>
        <begin position="376"/>
        <end position="428"/>
    </location>
</feature>
<sequence length="926" mass="106614">MNIPKKEHAVISHSLIQNSGDAMYLSNLDGKLIEVNKQACINLGYTREELLKLSISDIDTEHKSDEQVQEYFTILERDKYNKLSTYHQRKDGSTFPVEVSVSLLNENGNKFVLGISRDITDHIEAKNNLFSYIDTLEKIHEITIVAEDIEKMIFDVLTIVQEVFKTDRAFFLSSLTVKEKFQLPPIVITKDEAPCISISNTNKLTKSYQQELFEKRNYVKNEVHVSVHSNVAKTPSYIQELHIKSEMLIPITNSDNTNYLLGIHQCSKAREWTPLEKKLFIEISRRIGDTINRLQFYYTLKESEKKYKTLFDNAPLSYHSLNTEGNIIDVNETWLHFLGYQREEVIGKNYGDFLHTKWQHVFDTNFPKFKARGYVNDVHFKIRHKKGHYKYISLQGCTGCYPDGSFKQTYCVFQDISARKKAEDQLKQSEEKYRLLMEQSPFIVEVYDLDGLQISVNKAYEELWQIPKEVTLFKYNILESKEVLKTGMLYFIKRAYAGETLDLPDHLYKPENEIKGSYKSRSRWLRTKVYPIKDEFETVTHIVLVHRDITDQKEAQAALIKSESQFKTFIQQAPIPLSHVDNTTGLIKYINNQFLDVFGYSHADIPTMEKWWKLAFPDPKYRKFVIKHWNDAVALSKKKNADIVPEVYDMTCKDGSVKQILVSGITLGDDFLSMLVDITAQKKIENELIAAKEKAEESEKLKTAFLANMSHEIRTPMNGILGFAELLKTPSLSGEKRKKFIRIITDSGERMLATINAIIEISKIETKQVVPNISKVNINELLQSQLNFFLPEAHKKEIKLSLTNSSLTEVFSLFTDYAMLNSILTNLINNAIKYTNSGTITFGYLKKENSLEFFVKDTGIGIPKKVQKTIFERFTRVDHESTKAIEGSGLGLSITKAYVELLKGTIWVKSEEGVGSQFNFSLPIKS</sequence>
<dbReference type="CDD" id="cd00082">
    <property type="entry name" value="HisKA"/>
    <property type="match status" value="1"/>
</dbReference>
<comment type="catalytic activity">
    <reaction evidence="1">
        <text>ATP + protein L-histidine = ADP + protein N-phospho-L-histidine.</text>
        <dbReference type="EC" id="2.7.13.3"/>
    </reaction>
</comment>
<dbReference type="PROSITE" id="PS50112">
    <property type="entry name" value="PAS"/>
    <property type="match status" value="3"/>
</dbReference>
<keyword evidence="11" id="KW-0472">Membrane</keyword>
<dbReference type="OrthoDB" id="9796457at2"/>
<dbReference type="PRINTS" id="PR00344">
    <property type="entry name" value="BCTRLSENSOR"/>
</dbReference>
<dbReference type="SMART" id="SM00091">
    <property type="entry name" value="PAS"/>
    <property type="match status" value="4"/>
</dbReference>
<feature type="domain" description="PAS" evidence="13">
    <location>
        <begin position="303"/>
        <end position="355"/>
    </location>
</feature>
<feature type="domain" description="PAS" evidence="13">
    <location>
        <begin position="15"/>
        <end position="51"/>
    </location>
</feature>
<dbReference type="RefSeq" id="WP_101263329.1">
    <property type="nucleotide sequence ID" value="NZ_MVDD01000024.1"/>
</dbReference>
<evidence type="ECO:0000256" key="11">
    <source>
        <dbReference type="ARBA" id="ARBA00023136"/>
    </source>
</evidence>
<evidence type="ECO:0000256" key="2">
    <source>
        <dbReference type="ARBA" id="ARBA00004236"/>
    </source>
</evidence>
<dbReference type="InterPro" id="IPR035965">
    <property type="entry name" value="PAS-like_dom_sf"/>
</dbReference>
<evidence type="ECO:0000256" key="5">
    <source>
        <dbReference type="ARBA" id="ARBA00022553"/>
    </source>
</evidence>